<evidence type="ECO:0000256" key="1">
    <source>
        <dbReference type="ARBA" id="ARBA00022737"/>
    </source>
</evidence>
<dbReference type="PANTHER" id="PTHR47485:SF1">
    <property type="entry name" value="THYLAKOID LUMENAL 17.4 KDA PROTEIN, CHLOROPLASTIC"/>
    <property type="match status" value="1"/>
</dbReference>
<gene>
    <name evidence="3" type="ORF">SAMN04488105_1161</name>
</gene>
<dbReference type="Proteomes" id="UP000198994">
    <property type="component" value="Unassembled WGS sequence"/>
</dbReference>
<keyword evidence="1" id="KW-0677">Repeat</keyword>
<dbReference type="InterPro" id="IPR001646">
    <property type="entry name" value="5peptide_repeat"/>
</dbReference>
<dbReference type="RefSeq" id="WP_089962725.1">
    <property type="nucleotide sequence ID" value="NZ_FNAV01000016.1"/>
</dbReference>
<evidence type="ECO:0000256" key="2">
    <source>
        <dbReference type="SAM" id="Phobius"/>
    </source>
</evidence>
<dbReference type="OrthoDB" id="156143at2"/>
<accession>A0A1G7JQG4</accession>
<protein>
    <submittedName>
        <fullName evidence="3">Pentapeptide repeat-containing protein</fullName>
    </submittedName>
</protein>
<dbReference type="SUPFAM" id="SSF141571">
    <property type="entry name" value="Pentapeptide repeat-like"/>
    <property type="match status" value="1"/>
</dbReference>
<dbReference type="AlphaFoldDB" id="A0A1G7JQG4"/>
<name>A0A1G7JQG4_9RHOB</name>
<feature type="transmembrane region" description="Helical" evidence="2">
    <location>
        <begin position="41"/>
        <end position="62"/>
    </location>
</feature>
<keyword evidence="2" id="KW-0812">Transmembrane</keyword>
<keyword evidence="2" id="KW-1133">Transmembrane helix</keyword>
<dbReference type="Pfam" id="PF00805">
    <property type="entry name" value="Pentapeptide"/>
    <property type="match status" value="2"/>
</dbReference>
<dbReference type="EMBL" id="FNAV01000016">
    <property type="protein sequence ID" value="SDF27182.1"/>
    <property type="molecule type" value="Genomic_DNA"/>
</dbReference>
<reference evidence="4" key="1">
    <citation type="submission" date="2016-10" db="EMBL/GenBank/DDBJ databases">
        <authorList>
            <person name="Varghese N."/>
            <person name="Submissions S."/>
        </authorList>
    </citation>
    <scope>NUCLEOTIDE SEQUENCE [LARGE SCALE GENOMIC DNA]</scope>
    <source>
        <strain evidence="4">DSM 10146</strain>
    </source>
</reference>
<keyword evidence="2" id="KW-0472">Membrane</keyword>
<evidence type="ECO:0000313" key="3">
    <source>
        <dbReference type="EMBL" id="SDF27182.1"/>
    </source>
</evidence>
<sequence>MKYIKKHPAKIRPNIRQLQKRSALKKKNEAQKLEDLKSIRVAVVCAKIAAWTFGIVATIIAVRDLTANLEGLEATRKSSAEQSITSAWQLLTAKSPGNSGKTDALETLDRAEINLVGLDLSCETQGGRDGLTCRYPVYLEELRLGSWKELADLREVNFRGATMNYARIAANLSGANLADSLLQGTSFSHSGGRAVDFSGTFGDVDFSRTFFIGSSFSNASLSDSNFSNAAFINSSFEGAFLLQADFSQSSLDLSDFSTAYIGLADFTGIEGKPNLADAVFGKDLPPIVDVNSDLRARLCPEEVINELLDGSMSSILEGFGVSNLADALAVQSAVHRAAAKFSGGPREVKAGSEVDNAEEELLRIVGFYGSGVDSFAYGGRLRTALPSDNVGGSEISLSIVRNDCELVRIADFSSTDR</sequence>
<keyword evidence="4" id="KW-1185">Reference proteome</keyword>
<dbReference type="PANTHER" id="PTHR47485">
    <property type="entry name" value="THYLAKOID LUMENAL 17.4 KDA PROTEIN, CHLOROPLASTIC"/>
    <property type="match status" value="1"/>
</dbReference>
<organism evidence="3 4">
    <name type="scientific">Salipiger thiooxidans</name>
    <dbReference type="NCBI Taxonomy" id="282683"/>
    <lineage>
        <taxon>Bacteria</taxon>
        <taxon>Pseudomonadati</taxon>
        <taxon>Pseudomonadota</taxon>
        <taxon>Alphaproteobacteria</taxon>
        <taxon>Rhodobacterales</taxon>
        <taxon>Roseobacteraceae</taxon>
        <taxon>Salipiger</taxon>
    </lineage>
</organism>
<dbReference type="Gene3D" id="2.160.20.80">
    <property type="entry name" value="E3 ubiquitin-protein ligase SopA"/>
    <property type="match status" value="1"/>
</dbReference>
<dbReference type="STRING" id="282683.SAMN04488105_1161"/>
<proteinExistence type="predicted"/>
<evidence type="ECO:0000313" key="4">
    <source>
        <dbReference type="Proteomes" id="UP000198994"/>
    </source>
</evidence>